<dbReference type="RefSeq" id="WP_160345706.1">
    <property type="nucleotide sequence ID" value="NZ_WSRR01000009.1"/>
</dbReference>
<evidence type="ECO:0000256" key="3">
    <source>
        <dbReference type="PIRSR" id="PIRSR640198-3"/>
    </source>
</evidence>
<protein>
    <submittedName>
        <fullName evidence="5">Cell filamentation protein Fic</fullName>
    </submittedName>
</protein>
<feature type="domain" description="Fido" evidence="4">
    <location>
        <begin position="84"/>
        <end position="231"/>
    </location>
</feature>
<evidence type="ECO:0000313" key="5">
    <source>
        <dbReference type="EMBL" id="MVX60912.1"/>
    </source>
</evidence>
<feature type="binding site" evidence="2">
    <location>
        <begin position="168"/>
        <end position="175"/>
    </location>
    <ligand>
        <name>ATP</name>
        <dbReference type="ChEBI" id="CHEBI:30616"/>
    </ligand>
</feature>
<reference evidence="5 6" key="1">
    <citation type="submission" date="2019-12" db="EMBL/GenBank/DDBJ databases">
        <title>Microbes associate with the intestines of laboratory mice.</title>
        <authorList>
            <person name="Navarre W."/>
            <person name="Wong E."/>
        </authorList>
    </citation>
    <scope>NUCLEOTIDE SEQUENCE [LARGE SCALE GENOMIC DNA]</scope>
    <source>
        <strain evidence="5 6">NM66_B29</strain>
    </source>
</reference>
<comment type="caution">
    <text evidence="5">The sequence shown here is derived from an EMBL/GenBank/DDBJ whole genome shotgun (WGS) entry which is preliminary data.</text>
</comment>
<dbReference type="OrthoDB" id="9813719at2"/>
<dbReference type="GO" id="GO:0005524">
    <property type="term" value="F:ATP binding"/>
    <property type="evidence" value="ECO:0007669"/>
    <property type="project" value="UniProtKB-KW"/>
</dbReference>
<dbReference type="PANTHER" id="PTHR13504:SF38">
    <property type="entry name" value="FIDO DOMAIN-CONTAINING PROTEIN"/>
    <property type="match status" value="1"/>
</dbReference>
<dbReference type="InterPro" id="IPR036597">
    <property type="entry name" value="Fido-like_dom_sf"/>
</dbReference>
<dbReference type="AlphaFoldDB" id="A0A6N8JMW4"/>
<keyword evidence="2" id="KW-0067">ATP-binding</keyword>
<sequence length="238" mass="27443">MRELLGEYRRQRRLGLEGNIYHKTQVELAYNSNHIEGSRLTEEQTRQIFETRTVDGPARVQDVQDATNHFRLFDAMLKTADDPLTVELLLEFHRMLKEGTDQAASDPIFAPGVFKTLPNEVGGVITILPEDAPERLAALIATYEAGPRRFEDIADFHYRFERIHPFQDGNGRIGRMVMFRECLRSDVMPFIVGDAMKQFYYRGLANYEDEPGWLLDTCRSFQDDFVARFLLLVPHIGA</sequence>
<dbReference type="Gene3D" id="1.10.3290.10">
    <property type="entry name" value="Fido-like domain"/>
    <property type="match status" value="1"/>
</dbReference>
<organism evidence="5 6">
    <name type="scientific">Adlercreutzia mucosicola</name>
    <dbReference type="NCBI Taxonomy" id="580026"/>
    <lineage>
        <taxon>Bacteria</taxon>
        <taxon>Bacillati</taxon>
        <taxon>Actinomycetota</taxon>
        <taxon>Coriobacteriia</taxon>
        <taxon>Eggerthellales</taxon>
        <taxon>Eggerthellaceae</taxon>
        <taxon>Adlercreutzia</taxon>
    </lineage>
</organism>
<dbReference type="EMBL" id="WSRR01000009">
    <property type="protein sequence ID" value="MVX60912.1"/>
    <property type="molecule type" value="Genomic_DNA"/>
</dbReference>
<name>A0A6N8JMW4_9ACTN</name>
<dbReference type="Proteomes" id="UP000463388">
    <property type="component" value="Unassembled WGS sequence"/>
</dbReference>
<evidence type="ECO:0000256" key="1">
    <source>
        <dbReference type="PIRSR" id="PIRSR640198-1"/>
    </source>
</evidence>
<evidence type="ECO:0000259" key="4">
    <source>
        <dbReference type="PROSITE" id="PS51459"/>
    </source>
</evidence>
<dbReference type="PANTHER" id="PTHR13504">
    <property type="entry name" value="FIDO DOMAIN-CONTAINING PROTEIN DDB_G0283145"/>
    <property type="match status" value="1"/>
</dbReference>
<feature type="site" description="Important for autoinhibition of adenylyltransferase activity" evidence="3">
    <location>
        <position position="36"/>
    </location>
</feature>
<dbReference type="InterPro" id="IPR040198">
    <property type="entry name" value="Fido_containing"/>
</dbReference>
<accession>A0A6N8JMW4</accession>
<feature type="binding site" evidence="2">
    <location>
        <begin position="200"/>
        <end position="201"/>
    </location>
    <ligand>
        <name>ATP</name>
        <dbReference type="ChEBI" id="CHEBI:30616"/>
    </ligand>
</feature>
<dbReference type="InterPro" id="IPR003812">
    <property type="entry name" value="Fido"/>
</dbReference>
<gene>
    <name evidence="5" type="ORF">GKZ27_05500</name>
</gene>
<evidence type="ECO:0000256" key="2">
    <source>
        <dbReference type="PIRSR" id="PIRSR640198-2"/>
    </source>
</evidence>
<proteinExistence type="predicted"/>
<dbReference type="PROSITE" id="PS51459">
    <property type="entry name" value="FIDO"/>
    <property type="match status" value="1"/>
</dbReference>
<keyword evidence="6" id="KW-1185">Reference proteome</keyword>
<feature type="active site" evidence="1">
    <location>
        <position position="164"/>
    </location>
</feature>
<keyword evidence="2" id="KW-0547">Nucleotide-binding</keyword>
<dbReference type="Pfam" id="PF02661">
    <property type="entry name" value="Fic"/>
    <property type="match status" value="1"/>
</dbReference>
<dbReference type="SUPFAM" id="SSF140931">
    <property type="entry name" value="Fic-like"/>
    <property type="match status" value="1"/>
</dbReference>
<evidence type="ECO:0000313" key="6">
    <source>
        <dbReference type="Proteomes" id="UP000463388"/>
    </source>
</evidence>